<evidence type="ECO:0000313" key="2">
    <source>
        <dbReference type="EMBL" id="WMS87354.1"/>
    </source>
</evidence>
<organism evidence="2 3">
    <name type="scientific">Pleionea litopenaei</name>
    <dbReference type="NCBI Taxonomy" id="3070815"/>
    <lineage>
        <taxon>Bacteria</taxon>
        <taxon>Pseudomonadati</taxon>
        <taxon>Pseudomonadota</taxon>
        <taxon>Gammaproteobacteria</taxon>
        <taxon>Oceanospirillales</taxon>
        <taxon>Pleioneaceae</taxon>
        <taxon>Pleionea</taxon>
    </lineage>
</organism>
<gene>
    <name evidence="2" type="ORF">Q9312_00140</name>
</gene>
<dbReference type="Pfam" id="PF02798">
    <property type="entry name" value="GST_N"/>
    <property type="match status" value="1"/>
</dbReference>
<sequence length="214" mass="23860">MSLVDNPNCALTLYTNPMSRGQIARWMLEETELEYQQVILEYEQSMKSAEYLSINPMGKVPAISHEGKVITECAAICAYLADITTNITLAPAIADRADYYRWLFFAAGPLEAAIVNRSLGVEVSAEKQRMVGYGQYDMVVDVLAKKLSESDYICGSHFTAADVYIGSHVIWGTLFGSLPERSEFSDYAARLTNRSAYLRAKSIDDQLIQARENS</sequence>
<dbReference type="SFLD" id="SFLDG01150">
    <property type="entry name" value="Main.1:_Beta-like"/>
    <property type="match status" value="1"/>
</dbReference>
<evidence type="ECO:0000313" key="3">
    <source>
        <dbReference type="Proteomes" id="UP001239782"/>
    </source>
</evidence>
<dbReference type="InterPro" id="IPR004045">
    <property type="entry name" value="Glutathione_S-Trfase_N"/>
</dbReference>
<feature type="domain" description="GST N-terminal" evidence="1">
    <location>
        <begin position="8"/>
        <end position="88"/>
    </location>
</feature>
<dbReference type="EMBL" id="CP133548">
    <property type="protein sequence ID" value="WMS87354.1"/>
    <property type="molecule type" value="Genomic_DNA"/>
</dbReference>
<dbReference type="SUPFAM" id="SSF52833">
    <property type="entry name" value="Thioredoxin-like"/>
    <property type="match status" value="1"/>
</dbReference>
<dbReference type="Gene3D" id="1.20.1050.10">
    <property type="match status" value="1"/>
</dbReference>
<accession>A0AA51X6Y7</accession>
<dbReference type="KEGG" id="plei:Q9312_00140"/>
<dbReference type="SFLD" id="SFLDG00358">
    <property type="entry name" value="Main_(cytGST)"/>
    <property type="match status" value="1"/>
</dbReference>
<dbReference type="Gene3D" id="3.40.30.10">
    <property type="entry name" value="Glutaredoxin"/>
    <property type="match status" value="1"/>
</dbReference>
<dbReference type="PROSITE" id="PS50404">
    <property type="entry name" value="GST_NTER"/>
    <property type="match status" value="1"/>
</dbReference>
<dbReference type="PANTHER" id="PTHR44051">
    <property type="entry name" value="GLUTATHIONE S-TRANSFERASE-RELATED"/>
    <property type="match status" value="1"/>
</dbReference>
<dbReference type="CDD" id="cd03207">
    <property type="entry name" value="GST_C_8"/>
    <property type="match status" value="1"/>
</dbReference>
<dbReference type="PANTHER" id="PTHR44051:SF21">
    <property type="entry name" value="GLUTATHIONE S-TRANSFERASE FAMILY PROTEIN"/>
    <property type="match status" value="1"/>
</dbReference>
<dbReference type="AlphaFoldDB" id="A0AA51X6Y7"/>
<reference evidence="2 3" key="1">
    <citation type="submission" date="2023-08" db="EMBL/GenBank/DDBJ databases">
        <title>Pleionea litopenaei sp. nov., isolated from stomach of juvenile Litopenaeus vannamei.</title>
        <authorList>
            <person name="Rho A.M."/>
            <person name="Hwang C.Y."/>
        </authorList>
    </citation>
    <scope>NUCLEOTIDE SEQUENCE [LARGE SCALE GENOMIC DNA]</scope>
    <source>
        <strain evidence="2 3">HL-JVS1</strain>
    </source>
</reference>
<dbReference type="Proteomes" id="UP001239782">
    <property type="component" value="Chromosome"/>
</dbReference>
<dbReference type="RefSeq" id="WP_309202495.1">
    <property type="nucleotide sequence ID" value="NZ_CP133548.1"/>
</dbReference>
<dbReference type="InterPro" id="IPR036249">
    <property type="entry name" value="Thioredoxin-like_sf"/>
</dbReference>
<keyword evidence="3" id="KW-1185">Reference proteome</keyword>
<name>A0AA51X6Y7_9GAMM</name>
<dbReference type="InterPro" id="IPR036282">
    <property type="entry name" value="Glutathione-S-Trfase_C_sf"/>
</dbReference>
<dbReference type="InterPro" id="IPR040079">
    <property type="entry name" value="Glutathione_S-Trfase"/>
</dbReference>
<dbReference type="CDD" id="cd03046">
    <property type="entry name" value="GST_N_GTT1_like"/>
    <property type="match status" value="1"/>
</dbReference>
<dbReference type="SUPFAM" id="SSF47616">
    <property type="entry name" value="GST C-terminal domain-like"/>
    <property type="match status" value="1"/>
</dbReference>
<proteinExistence type="predicted"/>
<evidence type="ECO:0000259" key="1">
    <source>
        <dbReference type="PROSITE" id="PS50404"/>
    </source>
</evidence>
<dbReference type="SFLD" id="SFLDS00019">
    <property type="entry name" value="Glutathione_Transferase_(cytos"/>
    <property type="match status" value="1"/>
</dbReference>
<protein>
    <submittedName>
        <fullName evidence="2">Glutathione S-transferase family protein</fullName>
    </submittedName>
</protein>